<organism evidence="1 2">
    <name type="scientific">Marinithermofilum abyssi</name>
    <dbReference type="NCBI Taxonomy" id="1571185"/>
    <lineage>
        <taxon>Bacteria</taxon>
        <taxon>Bacillati</taxon>
        <taxon>Bacillota</taxon>
        <taxon>Bacilli</taxon>
        <taxon>Bacillales</taxon>
        <taxon>Thermoactinomycetaceae</taxon>
        <taxon>Marinithermofilum</taxon>
    </lineage>
</organism>
<dbReference type="Proteomes" id="UP000625210">
    <property type="component" value="Unassembled WGS sequence"/>
</dbReference>
<evidence type="ECO:0000313" key="2">
    <source>
        <dbReference type="Proteomes" id="UP000625210"/>
    </source>
</evidence>
<sequence>MSLEMAEMQLHMQQEVDQLGKTLMQEELGYFLEGMLEQGDSPVKNLASYLEDCETEELAFDLSCIRGFKQSDAPEAEKVALLESKGGRYFAETGIRPMEWLSLVEEELGKALARKQHH</sequence>
<dbReference type="EMBL" id="BMHQ01000002">
    <property type="protein sequence ID" value="GGE08470.1"/>
    <property type="molecule type" value="Genomic_DNA"/>
</dbReference>
<dbReference type="RefSeq" id="WP_188646531.1">
    <property type="nucleotide sequence ID" value="NZ_BMHQ01000002.1"/>
</dbReference>
<reference evidence="1" key="2">
    <citation type="submission" date="2020-09" db="EMBL/GenBank/DDBJ databases">
        <authorList>
            <person name="Sun Q."/>
            <person name="Zhou Y."/>
        </authorList>
    </citation>
    <scope>NUCLEOTIDE SEQUENCE</scope>
    <source>
        <strain evidence="1">CGMCC 1.15179</strain>
    </source>
</reference>
<name>A0A8J2YDB0_9BACL</name>
<accession>A0A8J2YDB0</accession>
<comment type="caution">
    <text evidence="1">The sequence shown here is derived from an EMBL/GenBank/DDBJ whole genome shotgun (WGS) entry which is preliminary data.</text>
</comment>
<evidence type="ECO:0008006" key="3">
    <source>
        <dbReference type="Google" id="ProtNLM"/>
    </source>
</evidence>
<reference evidence="1" key="1">
    <citation type="journal article" date="2014" name="Int. J. Syst. Evol. Microbiol.">
        <title>Complete genome sequence of Corynebacterium casei LMG S-19264T (=DSM 44701T), isolated from a smear-ripened cheese.</title>
        <authorList>
            <consortium name="US DOE Joint Genome Institute (JGI-PGF)"/>
            <person name="Walter F."/>
            <person name="Albersmeier A."/>
            <person name="Kalinowski J."/>
            <person name="Ruckert C."/>
        </authorList>
    </citation>
    <scope>NUCLEOTIDE SEQUENCE</scope>
    <source>
        <strain evidence="1">CGMCC 1.15179</strain>
    </source>
</reference>
<dbReference type="AlphaFoldDB" id="A0A8J2YDB0"/>
<protein>
    <recommendedName>
        <fullName evidence="3">CdiI immunity protein domain-containing protein</fullName>
    </recommendedName>
</protein>
<proteinExistence type="predicted"/>
<gene>
    <name evidence="1" type="ORF">GCM10011571_07220</name>
</gene>
<evidence type="ECO:0000313" key="1">
    <source>
        <dbReference type="EMBL" id="GGE08470.1"/>
    </source>
</evidence>
<keyword evidence="2" id="KW-1185">Reference proteome</keyword>